<organism evidence="1 2">
    <name type="scientific">common midwife toad virus-NL</name>
    <dbReference type="NCBI Taxonomy" id="2849710"/>
    <lineage>
        <taxon>Viruses</taxon>
        <taxon>Varidnaviria</taxon>
        <taxon>Bamfordvirae</taxon>
        <taxon>Nucleocytoviricota</taxon>
        <taxon>Megaviricetes</taxon>
        <taxon>Pimascovirales</taxon>
        <taxon>Pimascovirales incertae sedis</taxon>
        <taxon>Iridoviridae</taxon>
        <taxon>Alphairidovirinae</taxon>
        <taxon>Ranavirus</taxon>
        <taxon>Ranavirus alytes1</taxon>
        <taxon>Common midwife toad virus</taxon>
    </lineage>
</organism>
<sequence>MWSQFIAILSQSMPIGVCRKYPVCQTHLKKLKAADLSQESKDSETAAMTAYISSNRPWGQGSYPSKGYVSPVSGCTLHFGNVSTLHPDSAALDGRLREMAEVLGVQDYASAPVRVSSTGYIDKVKSMVYEIDGLESMSMADLMGCTQLHQLAGKVASDIQSGAVNHREFAGEILRSMVGPLRELLPKEDCDSIVSILEKVRDGEAVSADEVIPLMNKFQEAGLVPRVL</sequence>
<dbReference type="Pfam" id="PF19203">
    <property type="entry name" value="DUF5875"/>
    <property type="match status" value="1"/>
</dbReference>
<name>A0A0A0VJF0_9VIRU</name>
<dbReference type="Proteomes" id="UP000146922">
    <property type="component" value="Segment"/>
</dbReference>
<proteinExistence type="predicted"/>
<keyword evidence="2" id="KW-1185">Reference proteome</keyword>
<evidence type="ECO:0000313" key="2">
    <source>
        <dbReference type="Proteomes" id="UP000146922"/>
    </source>
</evidence>
<accession>A0A0A0VJF0</accession>
<reference evidence="1 2" key="1">
    <citation type="submission" date="2014-10" db="EMBL/GenBank/DDBJ databases">
        <authorList>
            <person name="van Beurden S.J."/>
            <person name="Hughes J."/>
            <person name="Saucedo B."/>
            <person name="Rijks J."/>
            <person name="Kik M."/>
            <person name="Haenen O.L.M."/>
            <person name="Engelsma M.Y."/>
            <person name="Grone A."/>
            <person name="Verheije H."/>
            <person name="Wilkie G."/>
        </authorList>
    </citation>
    <scope>NUCLEOTIDE SEQUENCE [LARGE SCALE GENOMIC DNA]</scope>
    <source>
        <strain evidence="1">Pelophylax kl. esculentus/2013/NL</strain>
    </source>
</reference>
<evidence type="ECO:0000313" key="1">
    <source>
        <dbReference type="EMBL" id="AIW68594.1"/>
    </source>
</evidence>
<dbReference type="InterPro" id="IPR043658">
    <property type="entry name" value="DUF5875"/>
</dbReference>
<dbReference type="OrthoDB" id="7347at10239"/>
<evidence type="ECO:0008006" key="3">
    <source>
        <dbReference type="Google" id="ProtNLM"/>
    </source>
</evidence>
<dbReference type="EMBL" id="KP056312">
    <property type="protein sequence ID" value="AIW68594.1"/>
    <property type="molecule type" value="Genomic_DNA"/>
</dbReference>
<protein>
    <recommendedName>
        <fullName evidence="3">Dpy-19-like protein</fullName>
    </recommendedName>
</protein>